<protein>
    <submittedName>
        <fullName evidence="1">Uncharacterized protein</fullName>
    </submittedName>
</protein>
<dbReference type="STRING" id="86105.NF27_CG01470"/>
<dbReference type="Proteomes" id="UP000031258">
    <property type="component" value="Unassembled WGS sequence"/>
</dbReference>
<name>A0A0C1MV29_9RICK</name>
<proteinExistence type="predicted"/>
<dbReference type="OrthoDB" id="10018780at2"/>
<evidence type="ECO:0000313" key="1">
    <source>
        <dbReference type="EMBL" id="KIE05967.1"/>
    </source>
</evidence>
<dbReference type="RefSeq" id="WP_039455245.1">
    <property type="nucleotide sequence ID" value="NZ_JSWE01000058.1"/>
</dbReference>
<gene>
    <name evidence="1" type="ORF">NF27_CG01470</name>
</gene>
<organism evidence="1 2">
    <name type="scientific">Candidatus Jidaibacter acanthamoebae</name>
    <dbReference type="NCBI Taxonomy" id="86105"/>
    <lineage>
        <taxon>Bacteria</taxon>
        <taxon>Pseudomonadati</taxon>
        <taxon>Pseudomonadota</taxon>
        <taxon>Alphaproteobacteria</taxon>
        <taxon>Rickettsiales</taxon>
        <taxon>Candidatus Midichloriaceae</taxon>
        <taxon>Candidatus Jidaibacter</taxon>
    </lineage>
</organism>
<dbReference type="EMBL" id="JSWE01000058">
    <property type="protein sequence ID" value="KIE05967.1"/>
    <property type="molecule type" value="Genomic_DNA"/>
</dbReference>
<accession>A0A0C1MV29</accession>
<keyword evidence="2" id="KW-1185">Reference proteome</keyword>
<reference evidence="1 2" key="1">
    <citation type="submission" date="2014-11" db="EMBL/GenBank/DDBJ databases">
        <title>A Rickettsiales Symbiont of Amoebae With Ancient Features.</title>
        <authorList>
            <person name="Schulz F."/>
            <person name="Martijn J."/>
            <person name="Wascher F."/>
            <person name="Kostanjsek R."/>
            <person name="Ettema T.J."/>
            <person name="Horn M."/>
        </authorList>
    </citation>
    <scope>NUCLEOTIDE SEQUENCE [LARGE SCALE GENOMIC DNA]</scope>
    <source>
        <strain evidence="1 2">UWC36</strain>
    </source>
</reference>
<evidence type="ECO:0000313" key="2">
    <source>
        <dbReference type="Proteomes" id="UP000031258"/>
    </source>
</evidence>
<sequence length="412" mass="46912">MAKNKKFTGGDNLSGIHKKYHDIMMQNELQGGYKGYELSWAGPGKSAPSFGGNQMDIGGNQHARDTLKDIIKNAVNEKGESFFIKSELDYITTILKDKNSENLVGKSPSQIFGDKVEKINQALSSKYGIETINKAYVDEIANGADTIEKVVKNIKHPAAKAFYDTDLGRTLLFDYNNQYNGISKGGPLENYMNGKEVTMFTGKKLSIADKQEFTLDDHRQFILNLKQANNNDKAYKNTVQRLENIEKYFSAKDKIATLSERPFESVEVKKDIVIDSESCKTIYKIIASLNGRITLPKEDLNYKIKYIDDHFNFQIAAKAFDQELAEKFNICFSKHKLLDIEKAGIEVTRPPIETITPEECTIAMPYTNIIYKKEVNLKDFLNIFKQCKEIMEDKIFEANYLYLSKQSIHDEL</sequence>
<dbReference type="AlphaFoldDB" id="A0A0C1MV29"/>
<comment type="caution">
    <text evidence="1">The sequence shown here is derived from an EMBL/GenBank/DDBJ whole genome shotgun (WGS) entry which is preliminary data.</text>
</comment>